<sequence>MSEQAPQPPMSPSSNTPLHPRPQLTRERWDDLGGVWGFAHDDGDLGMDERWFEREEVFGQTITVPFPPESVASGLRATGYHPVVWYRRTLTVADEDRAGRVLLHFGAVDYRARVWVNGRLVAEHEGGHTPFTADLTSVLVPGETQVVVVRAEDDPLDLAQPRGKQDWEEKPHAIWYHRTTGIWQPVWLEVVPRTHVETLRWTPDVDRGQLGLHLRLNRVGEQTLRVRVRLSLRGKRLADDTYTLEGREVRREIEIDPLRLRAERKDLVWSPRRPNLIDAQITLLDDDDNVLDEVGSYAGLRSVGVRDGRFQLNGQPYYLRLVLAQNYWPESHLAAPSEEALRREVELVKELGFNGVRIHQKVEDPRFLYWCDRLGVLVWGEMANAYVFTPEAQRRLTREWVEALERDYNHPCVVTWVPVNESWGVPNLEGDPAQRAFVRGLYELTKSLDPTRPAIGNDGWELVAGDILGVHDYSLDGETLRERYSSQEALEHTLRGVQPSRRNFYLAGHHRQGEPVMLTEFGGLSHAPGDSDRWWGYGTLPDTDALLARYEELLGAVLDSPVIAGFCYTQLTDTEQETNGLLREDRTSKLDPERVRAINTRVSRFLQHDVLQEIHALADERRLEQLRAERERETLAND</sequence>
<gene>
    <name evidence="6" type="ORF">DAETH_44160</name>
</gene>
<keyword evidence="7" id="KW-1185">Reference proteome</keyword>
<accession>A0ABM8AKU7</accession>
<dbReference type="Gene3D" id="3.20.20.80">
    <property type="entry name" value="Glycosidases"/>
    <property type="match status" value="1"/>
</dbReference>
<dbReference type="InterPro" id="IPR008979">
    <property type="entry name" value="Galactose-bd-like_sf"/>
</dbReference>
<dbReference type="InterPro" id="IPR006103">
    <property type="entry name" value="Glyco_hydro_2_cat"/>
</dbReference>
<protein>
    <submittedName>
        <fullName evidence="6">Beta-glucuronidase</fullName>
    </submittedName>
</protein>
<dbReference type="Proteomes" id="UP001064971">
    <property type="component" value="Plasmid pDAETH-2"/>
</dbReference>
<dbReference type="InterPro" id="IPR036156">
    <property type="entry name" value="Beta-gal/glucu_dom_sf"/>
</dbReference>
<evidence type="ECO:0000259" key="5">
    <source>
        <dbReference type="Pfam" id="PF02837"/>
    </source>
</evidence>
<dbReference type="InterPro" id="IPR006102">
    <property type="entry name" value="Ig-like_GH2"/>
</dbReference>
<dbReference type="PANTHER" id="PTHR42732">
    <property type="entry name" value="BETA-GALACTOSIDASE"/>
    <property type="match status" value="1"/>
</dbReference>
<dbReference type="Pfam" id="PF02836">
    <property type="entry name" value="Glyco_hydro_2_C"/>
    <property type="match status" value="1"/>
</dbReference>
<dbReference type="Pfam" id="PF02837">
    <property type="entry name" value="Glyco_hydro_2_N"/>
    <property type="match status" value="1"/>
</dbReference>
<dbReference type="SUPFAM" id="SSF49303">
    <property type="entry name" value="beta-Galactosidase/glucuronidase domain"/>
    <property type="match status" value="1"/>
</dbReference>
<evidence type="ECO:0000256" key="2">
    <source>
        <dbReference type="SAM" id="MobiDB-lite"/>
    </source>
</evidence>
<dbReference type="Gene3D" id="2.60.120.260">
    <property type="entry name" value="Galactose-binding domain-like"/>
    <property type="match status" value="1"/>
</dbReference>
<dbReference type="SUPFAM" id="SSF51445">
    <property type="entry name" value="(Trans)glycosidases"/>
    <property type="match status" value="1"/>
</dbReference>
<geneLocation type="plasmid" evidence="6 7">
    <name>pDAETH-2</name>
</geneLocation>
<evidence type="ECO:0000259" key="4">
    <source>
        <dbReference type="Pfam" id="PF02836"/>
    </source>
</evidence>
<dbReference type="SUPFAM" id="SSF49785">
    <property type="entry name" value="Galactose-binding domain-like"/>
    <property type="match status" value="1"/>
</dbReference>
<evidence type="ECO:0000259" key="3">
    <source>
        <dbReference type="Pfam" id="PF00703"/>
    </source>
</evidence>
<comment type="similarity">
    <text evidence="1">Belongs to the glycosyl hydrolase 2 family.</text>
</comment>
<evidence type="ECO:0000256" key="1">
    <source>
        <dbReference type="ARBA" id="ARBA00007401"/>
    </source>
</evidence>
<dbReference type="InterPro" id="IPR017853">
    <property type="entry name" value="GH"/>
</dbReference>
<name>A0ABM8AKU7_9DEIO</name>
<evidence type="ECO:0000313" key="7">
    <source>
        <dbReference type="Proteomes" id="UP001064971"/>
    </source>
</evidence>
<dbReference type="InterPro" id="IPR006104">
    <property type="entry name" value="Glyco_hydro_2_N"/>
</dbReference>
<feature type="domain" description="Glycoside hydrolase family 2 immunoglobulin-like beta-sandwich" evidence="3">
    <location>
        <begin position="194"/>
        <end position="301"/>
    </location>
</feature>
<dbReference type="EMBL" id="AP026562">
    <property type="protein sequence ID" value="BDP44447.1"/>
    <property type="molecule type" value="Genomic_DNA"/>
</dbReference>
<organism evidence="6 7">
    <name type="scientific">Deinococcus aetherius</name>
    <dbReference type="NCBI Taxonomy" id="200252"/>
    <lineage>
        <taxon>Bacteria</taxon>
        <taxon>Thermotogati</taxon>
        <taxon>Deinococcota</taxon>
        <taxon>Deinococci</taxon>
        <taxon>Deinococcales</taxon>
        <taxon>Deinococcaceae</taxon>
        <taxon>Deinococcus</taxon>
    </lineage>
</organism>
<evidence type="ECO:0000313" key="6">
    <source>
        <dbReference type="EMBL" id="BDP44447.1"/>
    </source>
</evidence>
<feature type="domain" description="Glycoside hydrolase family 2 catalytic" evidence="4">
    <location>
        <begin position="303"/>
        <end position="459"/>
    </location>
</feature>
<feature type="domain" description="Glycosyl hydrolases family 2 sugar binding" evidence="5">
    <location>
        <begin position="31"/>
        <end position="149"/>
    </location>
</feature>
<feature type="compositionally biased region" description="Pro residues" evidence="2">
    <location>
        <begin position="1"/>
        <end position="11"/>
    </location>
</feature>
<feature type="region of interest" description="Disordered" evidence="2">
    <location>
        <begin position="1"/>
        <end position="24"/>
    </location>
</feature>
<dbReference type="Pfam" id="PF00703">
    <property type="entry name" value="Glyco_hydro_2"/>
    <property type="match status" value="1"/>
</dbReference>
<reference evidence="6" key="1">
    <citation type="submission" date="2022-07" db="EMBL/GenBank/DDBJ databases">
        <title>Complete Genome Sequence of the Radioresistant Bacterium Deinococcus aetherius ST0316, Isolated from the Air Dust collected in Lower Stratosphere above Japan.</title>
        <authorList>
            <person name="Satoh K."/>
            <person name="Hagiwara K."/>
            <person name="Katsumata K."/>
            <person name="Kubo A."/>
            <person name="Yokobori S."/>
            <person name="Yamagishi A."/>
            <person name="Oono Y."/>
            <person name="Narumi I."/>
        </authorList>
    </citation>
    <scope>NUCLEOTIDE SEQUENCE</scope>
    <source>
        <strain evidence="6">ST0316</strain>
        <plasmid evidence="6">pDAETH-2</plasmid>
    </source>
</reference>
<dbReference type="PANTHER" id="PTHR42732:SF3">
    <property type="entry name" value="HYDROLASE"/>
    <property type="match status" value="1"/>
</dbReference>
<proteinExistence type="inferred from homology"/>
<keyword evidence="6" id="KW-0614">Plasmid</keyword>
<dbReference type="InterPro" id="IPR051913">
    <property type="entry name" value="GH2_Domain-Containing"/>
</dbReference>